<accession>A0ABN0NHZ5</accession>
<evidence type="ECO:0000313" key="2">
    <source>
        <dbReference type="EMBL" id="ERG60891.1"/>
    </source>
</evidence>
<reference evidence="2" key="2">
    <citation type="submission" date="2013-04" db="EMBL/GenBank/DDBJ databases">
        <title>Genome sequence of Pseudoalteromonas undina.</title>
        <authorList>
            <person name="Xie B.-B."/>
            <person name="Rong J.-C."/>
            <person name="Qin Q.-L."/>
            <person name="Shu Y.-L."/>
            <person name="Zhang Y.-Z."/>
        </authorList>
    </citation>
    <scope>NUCLEOTIDE SEQUENCE</scope>
    <source>
        <strain evidence="2">NCIMB 2128</strain>
    </source>
</reference>
<feature type="transmembrane region" description="Helical" evidence="1">
    <location>
        <begin position="42"/>
        <end position="63"/>
    </location>
</feature>
<name>A0ABN0NHZ5_9GAMM</name>
<evidence type="ECO:0000313" key="3">
    <source>
        <dbReference type="Proteomes" id="UP000016534"/>
    </source>
</evidence>
<feature type="transmembrane region" description="Helical" evidence="1">
    <location>
        <begin position="75"/>
        <end position="95"/>
    </location>
</feature>
<organism evidence="2 3">
    <name type="scientific">Pseudoalteromonas undina</name>
    <dbReference type="NCBI Taxonomy" id="43660"/>
    <lineage>
        <taxon>Bacteria</taxon>
        <taxon>Pseudomonadati</taxon>
        <taxon>Pseudomonadota</taxon>
        <taxon>Gammaproteobacteria</taxon>
        <taxon>Alteromonadales</taxon>
        <taxon>Pseudoalteromonadaceae</taxon>
        <taxon>Pseudoalteromonas</taxon>
    </lineage>
</organism>
<feature type="transmembrane region" description="Helical" evidence="1">
    <location>
        <begin position="12"/>
        <end position="30"/>
    </location>
</feature>
<sequence>MNIWETDKLILFLIFVIPGFISMKFYALFVSPDSYRDSSKQIIDAVAYSCFNYALSFPFILFFEKIKLGASHPYLYIFFYFFLILIFPIILSFSWHKIRSSPKLRLPLSHPQGKPWDYVFSQQNKTYYIKVTLKDGKVVGGYYGEKSFSSSSPNPEQLYLEQCWIVSNNGKFERAKNNTAGIIILTNEIAFIELREGEIK</sequence>
<evidence type="ECO:0000256" key="1">
    <source>
        <dbReference type="SAM" id="Phobius"/>
    </source>
</evidence>
<reference evidence="2" key="1">
    <citation type="journal article" date="2012" name="J. Bacteriol.">
        <title>Genome sequences of type strains of seven species of the marine bacterium Pseudoalteromonas.</title>
        <authorList>
            <person name="Xie B.B."/>
            <person name="Shu Y.L."/>
            <person name="Qin Q.L."/>
            <person name="Rong J.C."/>
            <person name="Zhang X.Y."/>
            <person name="Chen X.L."/>
            <person name="Shi M."/>
            <person name="He H.L."/>
            <person name="Zhou B.C."/>
            <person name="Zhang Y.Z."/>
        </authorList>
    </citation>
    <scope>NUCLEOTIDE SEQUENCE [LARGE SCALE GENOMIC DNA]</scope>
    <source>
        <strain evidence="2">NCIMB 2128</strain>
    </source>
</reference>
<comment type="caution">
    <text evidence="2">The sequence shown here is derived from an EMBL/GenBank/DDBJ whole genome shotgun (WGS) entry which is preliminary data.</text>
</comment>
<keyword evidence="1" id="KW-0812">Transmembrane</keyword>
<keyword evidence="1" id="KW-0472">Membrane</keyword>
<keyword evidence="3" id="KW-1185">Reference proteome</keyword>
<proteinExistence type="predicted"/>
<dbReference type="EMBL" id="AHCF02000017">
    <property type="protein sequence ID" value="ERG60891.1"/>
    <property type="molecule type" value="Genomic_DNA"/>
</dbReference>
<dbReference type="InterPro" id="IPR045919">
    <property type="entry name" value="DUF6338"/>
</dbReference>
<dbReference type="Proteomes" id="UP000016534">
    <property type="component" value="Unassembled WGS sequence"/>
</dbReference>
<dbReference type="Pfam" id="PF19865">
    <property type="entry name" value="DUF6338"/>
    <property type="match status" value="1"/>
</dbReference>
<protein>
    <submittedName>
        <fullName evidence="2">Uncharacterized protein</fullName>
    </submittedName>
</protein>
<keyword evidence="1" id="KW-1133">Transmembrane helix</keyword>
<gene>
    <name evidence="2" type="ORF">PUND_07264</name>
</gene>